<evidence type="ECO:0000313" key="9">
    <source>
        <dbReference type="EMBL" id="CAP80784.1"/>
    </source>
</evidence>
<dbReference type="OrthoDB" id="448448at2759"/>
<reference evidence="9 10" key="1">
    <citation type="journal article" date="2008" name="Nat. Biotechnol.">
        <title>Genome sequencing and analysis of the filamentous fungus Penicillium chrysogenum.</title>
        <authorList>
            <person name="van den Berg M.A."/>
            <person name="Albang R."/>
            <person name="Albermann K."/>
            <person name="Badger J.H."/>
            <person name="Daran J.-M."/>
            <person name="Driessen A.J.M."/>
            <person name="Garcia-Estrada C."/>
            <person name="Fedorova N.D."/>
            <person name="Harris D.M."/>
            <person name="Heijne W.H.M."/>
            <person name="Joardar V.S."/>
            <person name="Kiel J.A.K.W."/>
            <person name="Kovalchuk A."/>
            <person name="Martin J.F."/>
            <person name="Nierman W.C."/>
            <person name="Nijland J.G."/>
            <person name="Pronk J.T."/>
            <person name="Roubos J.A."/>
            <person name="van der Klei I.J."/>
            <person name="van Peij N.N.M.E."/>
            <person name="Veenhuis M."/>
            <person name="von Doehren H."/>
            <person name="Wagner C."/>
            <person name="Wortman J.R."/>
            <person name="Bovenberg R.A.L."/>
        </authorList>
    </citation>
    <scope>NUCLEOTIDE SEQUENCE [LARGE SCALE GENOMIC DNA]</scope>
    <source>
        <strain evidence="10">ATCC 28089 / DSM 1075 / NRRL 1951 / Wisconsin 54-1255</strain>
    </source>
</reference>
<dbReference type="InterPro" id="IPR001650">
    <property type="entry name" value="Helicase_C-like"/>
</dbReference>
<dbReference type="PANTHER" id="PTHR45626">
    <property type="entry name" value="TRANSCRIPTION TERMINATION FACTOR 2-RELATED"/>
    <property type="match status" value="1"/>
</dbReference>
<dbReference type="InterPro" id="IPR014001">
    <property type="entry name" value="Helicase_ATP-bd"/>
</dbReference>
<evidence type="ECO:0000256" key="2">
    <source>
        <dbReference type="ARBA" id="ARBA00022801"/>
    </source>
</evidence>
<keyword evidence="3" id="KW-0067">ATP-binding</keyword>
<dbReference type="GO" id="GO:0008270">
    <property type="term" value="F:zinc ion binding"/>
    <property type="evidence" value="ECO:0007669"/>
    <property type="project" value="UniProtKB-KW"/>
</dbReference>
<dbReference type="OMA" id="YYVFHGP"/>
<dbReference type="Gene3D" id="3.40.50.300">
    <property type="entry name" value="P-loop containing nucleotide triphosphate hydrolases"/>
    <property type="match status" value="1"/>
</dbReference>
<dbReference type="PROSITE" id="PS51194">
    <property type="entry name" value="HELICASE_CTER"/>
    <property type="match status" value="1"/>
</dbReference>
<evidence type="ECO:0000256" key="1">
    <source>
        <dbReference type="ARBA" id="ARBA00022741"/>
    </source>
</evidence>
<dbReference type="Pfam" id="PF00176">
    <property type="entry name" value="SNF2-rel_dom"/>
    <property type="match status" value="1"/>
</dbReference>
<dbReference type="InterPro" id="IPR038718">
    <property type="entry name" value="SNF2-like_sf"/>
</dbReference>
<dbReference type="CDD" id="cd18008">
    <property type="entry name" value="DEXDc_SHPRH-like"/>
    <property type="match status" value="1"/>
</dbReference>
<organism evidence="9 10">
    <name type="scientific">Penicillium rubens (strain ATCC 28089 / DSM 1075 / NRRL 1951 / Wisconsin 54-1255)</name>
    <name type="common">Penicillium chrysogenum</name>
    <dbReference type="NCBI Taxonomy" id="500485"/>
    <lineage>
        <taxon>Eukaryota</taxon>
        <taxon>Fungi</taxon>
        <taxon>Dikarya</taxon>
        <taxon>Ascomycota</taxon>
        <taxon>Pezizomycotina</taxon>
        <taxon>Eurotiomycetes</taxon>
        <taxon>Eurotiomycetidae</taxon>
        <taxon>Eurotiales</taxon>
        <taxon>Aspergillaceae</taxon>
        <taxon>Penicillium</taxon>
        <taxon>Penicillium chrysogenum species complex</taxon>
    </lineage>
</organism>
<evidence type="ECO:0000256" key="4">
    <source>
        <dbReference type="PROSITE-ProRule" id="PRU00175"/>
    </source>
</evidence>
<dbReference type="GO" id="GO:0016787">
    <property type="term" value="F:hydrolase activity"/>
    <property type="evidence" value="ECO:0007669"/>
    <property type="project" value="UniProtKB-KW"/>
</dbReference>
<feature type="region of interest" description="Disordered" evidence="5">
    <location>
        <begin position="154"/>
        <end position="263"/>
    </location>
</feature>
<dbReference type="PROSITE" id="PS51192">
    <property type="entry name" value="HELICASE_ATP_BIND_1"/>
    <property type="match status" value="1"/>
</dbReference>
<dbReference type="PANTHER" id="PTHR45626:SF52">
    <property type="entry name" value="SINGLE-STRANDED DNA-DEPENDENT ATPASE (EUROFUNG)"/>
    <property type="match status" value="1"/>
</dbReference>
<feature type="compositionally biased region" description="Basic and acidic residues" evidence="5">
    <location>
        <begin position="251"/>
        <end position="260"/>
    </location>
</feature>
<proteinExistence type="predicted"/>
<keyword evidence="4" id="KW-0862">Zinc</keyword>
<evidence type="ECO:0000259" key="6">
    <source>
        <dbReference type="PROSITE" id="PS50089"/>
    </source>
</evidence>
<dbReference type="STRING" id="500485.B6GXF8"/>
<dbReference type="VEuPathDB" id="FungiDB:PCH_Pc12g11570"/>
<evidence type="ECO:0000259" key="7">
    <source>
        <dbReference type="PROSITE" id="PS51192"/>
    </source>
</evidence>
<dbReference type="InterPro" id="IPR049730">
    <property type="entry name" value="SNF2/RAD54-like_C"/>
</dbReference>
<evidence type="ECO:0000259" key="8">
    <source>
        <dbReference type="PROSITE" id="PS51194"/>
    </source>
</evidence>
<feature type="compositionally biased region" description="Polar residues" evidence="5">
    <location>
        <begin position="189"/>
        <end position="198"/>
    </location>
</feature>
<dbReference type="InterPro" id="IPR000330">
    <property type="entry name" value="SNF2_N"/>
</dbReference>
<evidence type="ECO:0000256" key="3">
    <source>
        <dbReference type="ARBA" id="ARBA00022840"/>
    </source>
</evidence>
<feature type="region of interest" description="Disordered" evidence="5">
    <location>
        <begin position="1"/>
        <end position="50"/>
    </location>
</feature>
<dbReference type="InterPro" id="IPR027417">
    <property type="entry name" value="P-loop_NTPase"/>
</dbReference>
<name>B6GXF8_PENRW</name>
<dbReference type="GO" id="GO:0006281">
    <property type="term" value="P:DNA repair"/>
    <property type="evidence" value="ECO:0007669"/>
    <property type="project" value="TreeGrafter"/>
</dbReference>
<dbReference type="PROSITE" id="PS50089">
    <property type="entry name" value="ZF_RING_2"/>
    <property type="match status" value="1"/>
</dbReference>
<dbReference type="Gene3D" id="3.40.50.10810">
    <property type="entry name" value="Tandem AAA-ATPase domain"/>
    <property type="match status" value="1"/>
</dbReference>
<evidence type="ECO:0000313" key="10">
    <source>
        <dbReference type="Proteomes" id="UP000000724"/>
    </source>
</evidence>
<dbReference type="BioCyc" id="PCHR:PC12G11570-MONOMER"/>
<dbReference type="GO" id="GO:0005524">
    <property type="term" value="F:ATP binding"/>
    <property type="evidence" value="ECO:0007669"/>
    <property type="project" value="UniProtKB-KW"/>
</dbReference>
<keyword evidence="4" id="KW-0479">Metal-binding</keyword>
<keyword evidence="4" id="KW-0863">Zinc-finger</keyword>
<feature type="compositionally biased region" description="Low complexity" evidence="5">
    <location>
        <begin position="154"/>
        <end position="168"/>
    </location>
</feature>
<dbReference type="GO" id="GO:0005634">
    <property type="term" value="C:nucleus"/>
    <property type="evidence" value="ECO:0007669"/>
    <property type="project" value="TreeGrafter"/>
</dbReference>
<dbReference type="InterPro" id="IPR050628">
    <property type="entry name" value="SNF2_RAD54_helicase_TF"/>
</dbReference>
<dbReference type="GO" id="GO:0008094">
    <property type="term" value="F:ATP-dependent activity, acting on DNA"/>
    <property type="evidence" value="ECO:0007669"/>
    <property type="project" value="TreeGrafter"/>
</dbReference>
<dbReference type="SMART" id="SM00487">
    <property type="entry name" value="DEXDc"/>
    <property type="match status" value="1"/>
</dbReference>
<dbReference type="Pfam" id="PF00271">
    <property type="entry name" value="Helicase_C"/>
    <property type="match status" value="1"/>
</dbReference>
<dbReference type="CDD" id="cd18793">
    <property type="entry name" value="SF2_C_SNF"/>
    <property type="match status" value="1"/>
</dbReference>
<dbReference type="SUPFAM" id="SSF52540">
    <property type="entry name" value="P-loop containing nucleoside triphosphate hydrolases"/>
    <property type="match status" value="2"/>
</dbReference>
<dbReference type="EMBL" id="AM920427">
    <property type="protein sequence ID" value="CAP80784.1"/>
    <property type="molecule type" value="Genomic_DNA"/>
</dbReference>
<feature type="domain" description="Helicase ATP-binding" evidence="7">
    <location>
        <begin position="627"/>
        <end position="818"/>
    </location>
</feature>
<keyword evidence="10" id="KW-1185">Reference proteome</keyword>
<accession>B6GXF8</accession>
<sequence length="1229" mass="135689">MASHAAMLLNPKGARRQAQSDGNPPLPSSPASDLPTMDGPAMPHESPVNKYGTITCSPALVSPGSPGTSSRVSTLPCVDTTDTSAMSKDLDSPEAPVHHDTEMDTQLMSTEIIHPAEPCVFPAPQMDTPVMHTKSLGPAESLCPCPPHLLDPSSSLSSHNLSPLSTPTDPMVLDSTDSQGLLLEGPGKQQGNGPSFASSMAPAGTSAVKGIRHPNIHTSPGVASGISTPAVKPESNLTVQFSTTHDEDNDSDTKRSHREMSDDESIAYRPNLIENVYGVEKRKNQPTKKIKTDHNVEENPNVTKAPVSISGDSGLGKWMKEEDVKSSPISTTSNVVDLTADGVETPKDDDDVLCTGSTDLSAQRVCFGTVENAMITAHLVPKPGPSIGTDYSHAWPAIKLELRRQPVKGNFQIYVADPHGKIFGTIDPKTAQGLCPLLDSETQIIEVTGLLDYRRTSPNEEIWTPTSALWRATLNIYGQRKHAEAVGKFLSHRNVWLGTPNSVDKGTAVFNPHAETRRQLAVANNSGRSRPVSTVRYEARTAEEANDAVMKMFDQLANANVPTMEPSHHINTPLLHHQKQALWFMTEKEKPRKFGRKEEDNNSLWRMERAPNGRTQYREIITGMISEQKPEEALGGLLADMMGLGKTLSILSLITSSLGSAEEWTEMAPDPVLVRRTPGIRNTRTTLLVVPLSAVSNWVTQIKEHLKPRSVTYYVFHGPSRTTDSKELSEYDIVITTYSTILSEISGRGAKSGKLSPLTKMNMFRIVLDEAHVIREQNTAQTKAILGLNSERRWSVTGTPIQNRMEDLLSVTRFLRIAPYDQRSQFSQHVCSPVKNGDPNVLARLRVLVDSFTLRRVKDKIDLPPREDKIITLNFTEQEQQLHDFFKAESNVMMSVIAGEDKRQIGGRMYHHVLKAMMILRQVSAHGKELLDVSDRERAKGFSVNDAIDLEEGEPDETPAAIDKKAYEMFALIQQASTPRCGNCNRELDEPLNSMGAVARDSPMAIALPCYDTFCPSCFSGWKPAFDSYPDNQTRCPRCDGWINMKYSTITPAGFEEYEAQKEHSKNLEGQSPIKSVVFSAWTSHLDLIEIALQNNGLDGFTRLDGTMTLAARTRALEEFAKNDNIKVLLATIGAGGVGLNLTSASRVFIMEPQYNPAAVAQAIDRIHRLGQTRPVQTFQFIMKGSIEEKILDLARKKQEMADTSLNRVKQDKRETQEARMREYRNLFK</sequence>
<evidence type="ECO:0000256" key="5">
    <source>
        <dbReference type="SAM" id="MobiDB-lite"/>
    </source>
</evidence>
<feature type="domain" description="RING-type" evidence="6">
    <location>
        <begin position="981"/>
        <end position="1040"/>
    </location>
</feature>
<dbReference type="InterPro" id="IPR001841">
    <property type="entry name" value="Znf_RING"/>
</dbReference>
<keyword evidence="2" id="KW-0378">Hydrolase</keyword>
<feature type="domain" description="Helicase C-terminal" evidence="8">
    <location>
        <begin position="1060"/>
        <end position="1217"/>
    </location>
</feature>
<gene>
    <name evidence="9" type="ORF">Pc12g11570</name>
    <name evidence="9" type="ORF">PCH_Pc12g11570</name>
</gene>
<dbReference type="HOGENOM" id="CLU_000315_2_7_1"/>
<dbReference type="AlphaFoldDB" id="B6GXF8"/>
<dbReference type="eggNOG" id="KOG1001">
    <property type="taxonomic scope" value="Eukaryota"/>
</dbReference>
<dbReference type="SMART" id="SM00490">
    <property type="entry name" value="HELICc"/>
    <property type="match status" value="1"/>
</dbReference>
<protein>
    <submittedName>
        <fullName evidence="9">Pc12g11570 protein</fullName>
    </submittedName>
</protein>
<dbReference type="Proteomes" id="UP000000724">
    <property type="component" value="Contig Pc00c12"/>
</dbReference>
<keyword evidence="1" id="KW-0547">Nucleotide-binding</keyword>